<dbReference type="SUPFAM" id="SSF103473">
    <property type="entry name" value="MFS general substrate transporter"/>
    <property type="match status" value="1"/>
</dbReference>
<dbReference type="InterPro" id="IPR050549">
    <property type="entry name" value="MFS_Trehalose_Transporter"/>
</dbReference>
<feature type="transmembrane region" description="Helical" evidence="8">
    <location>
        <begin position="226"/>
        <end position="245"/>
    </location>
</feature>
<dbReference type="FunFam" id="1.20.1250.20:FF:000218">
    <property type="entry name" value="facilitated trehalose transporter Tret1"/>
    <property type="match status" value="1"/>
</dbReference>
<dbReference type="GO" id="GO:0005886">
    <property type="term" value="C:plasma membrane"/>
    <property type="evidence" value="ECO:0007669"/>
    <property type="project" value="UniProtKB-SubCell"/>
</dbReference>
<keyword evidence="7 8" id="KW-0472">Membrane</keyword>
<evidence type="ECO:0000256" key="3">
    <source>
        <dbReference type="ARBA" id="ARBA00022475"/>
    </source>
</evidence>
<feature type="transmembrane region" description="Helical" evidence="8">
    <location>
        <begin position="497"/>
        <end position="517"/>
    </location>
</feature>
<feature type="domain" description="Major facilitator superfamily (MFS) profile" evidence="9">
    <location>
        <begin position="98"/>
        <end position="521"/>
    </location>
</feature>
<feature type="transmembrane region" description="Helical" evidence="8">
    <location>
        <begin position="201"/>
        <end position="219"/>
    </location>
</feature>
<evidence type="ECO:0000256" key="1">
    <source>
        <dbReference type="ARBA" id="ARBA00004651"/>
    </source>
</evidence>
<evidence type="ECO:0000256" key="4">
    <source>
        <dbReference type="ARBA" id="ARBA00022597"/>
    </source>
</evidence>
<accession>A0A0K2TLX6</accession>
<evidence type="ECO:0000259" key="9">
    <source>
        <dbReference type="PROSITE" id="PS50850"/>
    </source>
</evidence>
<dbReference type="RefSeq" id="XP_040568176.1">
    <property type="nucleotide sequence ID" value="XM_040712242.2"/>
</dbReference>
<protein>
    <recommendedName>
        <fullName evidence="9">Major facilitator superfamily (MFS) profile domain-containing protein</fullName>
    </recommendedName>
</protein>
<evidence type="ECO:0000256" key="2">
    <source>
        <dbReference type="ARBA" id="ARBA00022448"/>
    </source>
</evidence>
<name>A0A0K2TLX6_LEPSM</name>
<feature type="transmembrane region" description="Helical" evidence="8">
    <location>
        <begin position="251"/>
        <end position="272"/>
    </location>
</feature>
<feature type="transmembrane region" description="Helical" evidence="8">
    <location>
        <begin position="138"/>
        <end position="158"/>
    </location>
</feature>
<dbReference type="Pfam" id="PF00083">
    <property type="entry name" value="Sugar_tr"/>
    <property type="match status" value="1"/>
</dbReference>
<feature type="transmembrane region" description="Helical" evidence="8">
    <location>
        <begin position="100"/>
        <end position="118"/>
    </location>
</feature>
<dbReference type="PANTHER" id="PTHR48021:SF1">
    <property type="entry name" value="GH07001P-RELATED"/>
    <property type="match status" value="1"/>
</dbReference>
<feature type="transmembrane region" description="Helical" evidence="8">
    <location>
        <begin position="338"/>
        <end position="360"/>
    </location>
</feature>
<feature type="transmembrane region" description="Helical" evidence="8">
    <location>
        <begin position="430"/>
        <end position="453"/>
    </location>
</feature>
<evidence type="ECO:0000256" key="5">
    <source>
        <dbReference type="ARBA" id="ARBA00022692"/>
    </source>
</evidence>
<dbReference type="AlphaFoldDB" id="A0A0K2TLX6"/>
<evidence type="ECO:0000313" key="10">
    <source>
        <dbReference type="EMBL" id="CDW27113.1"/>
    </source>
</evidence>
<keyword evidence="5 8" id="KW-0812">Transmembrane</keyword>
<keyword evidence="6 8" id="KW-1133">Transmembrane helix</keyword>
<keyword evidence="4" id="KW-0762">Sugar transport</keyword>
<evidence type="ECO:0000256" key="6">
    <source>
        <dbReference type="ARBA" id="ARBA00022989"/>
    </source>
</evidence>
<dbReference type="GeneID" id="121117753"/>
<reference evidence="10" key="1">
    <citation type="submission" date="2014-05" db="EMBL/GenBank/DDBJ databases">
        <authorList>
            <person name="Chronopoulou M."/>
        </authorList>
    </citation>
    <scope>NUCLEOTIDE SEQUENCE</scope>
    <source>
        <tissue evidence="10">Whole organism</tissue>
    </source>
</reference>
<dbReference type="KEGG" id="lsm:121117753"/>
<dbReference type="InterPro" id="IPR036259">
    <property type="entry name" value="MFS_trans_sf"/>
</dbReference>
<keyword evidence="2" id="KW-0813">Transport</keyword>
<dbReference type="PANTHER" id="PTHR48021">
    <property type="match status" value="1"/>
</dbReference>
<organism evidence="10">
    <name type="scientific">Lepeophtheirus salmonis</name>
    <name type="common">Salmon louse</name>
    <name type="synonym">Caligus salmonis</name>
    <dbReference type="NCBI Taxonomy" id="72036"/>
    <lineage>
        <taxon>Eukaryota</taxon>
        <taxon>Metazoa</taxon>
        <taxon>Ecdysozoa</taxon>
        <taxon>Arthropoda</taxon>
        <taxon>Crustacea</taxon>
        <taxon>Multicrustacea</taxon>
        <taxon>Hexanauplia</taxon>
        <taxon>Copepoda</taxon>
        <taxon>Siphonostomatoida</taxon>
        <taxon>Caligidae</taxon>
        <taxon>Lepeophtheirus</taxon>
    </lineage>
</organism>
<dbReference type="OrthoDB" id="6346465at2759"/>
<dbReference type="Gene3D" id="1.20.1250.20">
    <property type="entry name" value="MFS general substrate transporter like domains"/>
    <property type="match status" value="1"/>
</dbReference>
<feature type="transmembrane region" description="Helical" evidence="8">
    <location>
        <begin position="375"/>
        <end position="392"/>
    </location>
</feature>
<dbReference type="InterPro" id="IPR020846">
    <property type="entry name" value="MFS_dom"/>
</dbReference>
<feature type="transmembrane region" description="Helical" evidence="8">
    <location>
        <begin position="465"/>
        <end position="485"/>
    </location>
</feature>
<comment type="subcellular location">
    <subcellularLocation>
        <location evidence="1">Cell membrane</location>
        <topology evidence="1">Multi-pass membrane protein</topology>
    </subcellularLocation>
</comment>
<proteinExistence type="predicted"/>
<feature type="transmembrane region" description="Helical" evidence="8">
    <location>
        <begin position="404"/>
        <end position="424"/>
    </location>
</feature>
<dbReference type="PROSITE" id="PS50850">
    <property type="entry name" value="MFS"/>
    <property type="match status" value="1"/>
</dbReference>
<evidence type="ECO:0000256" key="8">
    <source>
        <dbReference type="SAM" id="Phobius"/>
    </source>
</evidence>
<keyword evidence="3" id="KW-1003">Cell membrane</keyword>
<evidence type="ECO:0000256" key="7">
    <source>
        <dbReference type="ARBA" id="ARBA00023136"/>
    </source>
</evidence>
<dbReference type="InterPro" id="IPR005828">
    <property type="entry name" value="MFS_sugar_transport-like"/>
</dbReference>
<feature type="transmembrane region" description="Helical" evidence="8">
    <location>
        <begin position="170"/>
        <end position="195"/>
    </location>
</feature>
<dbReference type="GO" id="GO:0022857">
    <property type="term" value="F:transmembrane transporter activity"/>
    <property type="evidence" value="ECO:0007669"/>
    <property type="project" value="InterPro"/>
</dbReference>
<sequence length="569" mass="63138">MGPRKVSDIIAPKTIEGTITPKEGIVNMNTYADIKLNQNHIPAHMLRKSSKKILHTMPEIENNSTKKLRMKSFLWVSPNRHKSSHISCNSSILPQLIPTLIVNLAALSGGLSLGFSAISLPQLRAEMSPESFTVDEQAGSWIASIFGLGAIFGGFFSGYLGSRFGRRKSLFAMAIPDICGWFLIAGSNAVHLILIGRFLNGFAAAGYSTSIQIYVAEIAQPRHRGWLSGITIPTLGIGSLIAYIMGIFMQWRYIAAVGGFIPLILLPGLLWLSDSPYWYLQNNQEKKALHVIDRFRSVDNNSMAELICISDSLNLDVTEFTIKESISRFTRRQYRKPFILLNILILLMTFSGNYGISFYAQDILKTSHDALDEHISIIIIGVIKLLGCLIYIPAVKCFNRKSLLCFTSMAMSIFLAIMGTSIYYDRFHWVPIISVILYMLVDPIGLGSIPYLYTAEFYPSEMRSVLSGLTIGISNLELFLAVKTFPDLSNALGGIHGSLWLYAGVCFLACIFVAVFIPETKGSTLQDIENYFGRKESLSVTPFQTPMNTPGLSKRGLAPYPELSLQFTL</sequence>
<dbReference type="EMBL" id="HACA01009752">
    <property type="protein sequence ID" value="CDW27113.1"/>
    <property type="molecule type" value="Transcribed_RNA"/>
</dbReference>